<dbReference type="HAMAP" id="MF_00274">
    <property type="entry name" value="DNA_YbaB_EbfC"/>
    <property type="match status" value="1"/>
</dbReference>
<gene>
    <name evidence="3" type="primary">yaaK</name>
    <name evidence="3" type="ORF">METEAL_14140</name>
</gene>
<dbReference type="RefSeq" id="WP_316415153.1">
    <property type="nucleotide sequence ID" value="NZ_AP027080.1"/>
</dbReference>
<accession>A0AA48GQA8</accession>
<dbReference type="GO" id="GO:0005829">
    <property type="term" value="C:cytosol"/>
    <property type="evidence" value="ECO:0007669"/>
    <property type="project" value="TreeGrafter"/>
</dbReference>
<evidence type="ECO:0000256" key="1">
    <source>
        <dbReference type="ARBA" id="ARBA00023125"/>
    </source>
</evidence>
<dbReference type="KEGG" id="msil:METEAL_14140"/>
<dbReference type="InterPro" id="IPR036894">
    <property type="entry name" value="YbaB-like_sf"/>
</dbReference>
<dbReference type="PIRSF" id="PIRSF004555">
    <property type="entry name" value="UCP004555"/>
    <property type="match status" value="1"/>
</dbReference>
<dbReference type="AlphaFoldDB" id="A0AA48GQA8"/>
<dbReference type="EMBL" id="AP027080">
    <property type="protein sequence ID" value="BDU72240.1"/>
    <property type="molecule type" value="Genomic_DNA"/>
</dbReference>
<organism evidence="3 4">
    <name type="scientific">Mesoterricola silvestris</name>
    <dbReference type="NCBI Taxonomy" id="2927979"/>
    <lineage>
        <taxon>Bacteria</taxon>
        <taxon>Pseudomonadati</taxon>
        <taxon>Acidobacteriota</taxon>
        <taxon>Holophagae</taxon>
        <taxon>Holophagales</taxon>
        <taxon>Holophagaceae</taxon>
        <taxon>Mesoterricola</taxon>
    </lineage>
</organism>
<evidence type="ECO:0000313" key="3">
    <source>
        <dbReference type="EMBL" id="BDU72240.1"/>
    </source>
</evidence>
<sequence length="100" mass="10441">MDMRFLMKQAQAMQTKLQEAQKNLRAEGTAGGAMVKVTLNGSKELVGISVAKEAMDPEDPSMLEDLISAAFKDASAKVDESMGKVTGGLTGGLNIPGLGL</sequence>
<dbReference type="InterPro" id="IPR004401">
    <property type="entry name" value="YbaB/EbfC"/>
</dbReference>
<keyword evidence="2" id="KW-0963">Cytoplasm</keyword>
<keyword evidence="1 2" id="KW-0238">DNA-binding</keyword>
<evidence type="ECO:0000256" key="2">
    <source>
        <dbReference type="HAMAP-Rule" id="MF_00274"/>
    </source>
</evidence>
<dbReference type="NCBIfam" id="TIGR00103">
    <property type="entry name" value="DNA_YbaB_EbfC"/>
    <property type="match status" value="1"/>
</dbReference>
<proteinExistence type="inferred from homology"/>
<dbReference type="SUPFAM" id="SSF82607">
    <property type="entry name" value="YbaB-like"/>
    <property type="match status" value="1"/>
</dbReference>
<dbReference type="GO" id="GO:0043590">
    <property type="term" value="C:bacterial nucleoid"/>
    <property type="evidence" value="ECO:0007669"/>
    <property type="project" value="UniProtKB-UniRule"/>
</dbReference>
<evidence type="ECO:0000313" key="4">
    <source>
        <dbReference type="Proteomes" id="UP001238179"/>
    </source>
</evidence>
<comment type="similarity">
    <text evidence="2">Belongs to the YbaB/EbfC family.</text>
</comment>
<dbReference type="GO" id="GO:0003677">
    <property type="term" value="F:DNA binding"/>
    <property type="evidence" value="ECO:0007669"/>
    <property type="project" value="UniProtKB-UniRule"/>
</dbReference>
<dbReference type="Pfam" id="PF02575">
    <property type="entry name" value="YbaB_DNA_bd"/>
    <property type="match status" value="1"/>
</dbReference>
<protein>
    <recommendedName>
        <fullName evidence="2">Nucleoid-associated protein METEAL_14140</fullName>
    </recommendedName>
</protein>
<comment type="subcellular location">
    <subcellularLocation>
        <location evidence="2">Cytoplasm</location>
        <location evidence="2">Nucleoid</location>
    </subcellularLocation>
</comment>
<comment type="function">
    <text evidence="2">Binds to DNA and alters its conformation. May be involved in regulation of gene expression, nucleoid organization and DNA protection.</text>
</comment>
<dbReference type="Proteomes" id="UP001238179">
    <property type="component" value="Chromosome"/>
</dbReference>
<name>A0AA48GQA8_9BACT</name>
<keyword evidence="4" id="KW-1185">Reference proteome</keyword>
<comment type="subunit">
    <text evidence="2">Homodimer.</text>
</comment>
<dbReference type="PANTHER" id="PTHR33449">
    <property type="entry name" value="NUCLEOID-ASSOCIATED PROTEIN YBAB"/>
    <property type="match status" value="1"/>
</dbReference>
<dbReference type="Gene3D" id="3.30.1310.10">
    <property type="entry name" value="Nucleoid-associated protein YbaB-like domain"/>
    <property type="match status" value="1"/>
</dbReference>
<dbReference type="PANTHER" id="PTHR33449:SF1">
    <property type="entry name" value="NUCLEOID-ASSOCIATED PROTEIN YBAB"/>
    <property type="match status" value="1"/>
</dbReference>
<reference evidence="4" key="1">
    <citation type="journal article" date="2023" name="Int. J. Syst. Evol. Microbiol.">
        <title>Mesoterricola silvestris gen. nov., sp. nov., Mesoterricola sediminis sp. nov., Geothrix oryzae sp. nov., Geothrix edaphica sp. nov., Geothrix rubra sp. nov., and Geothrix limicola sp. nov., six novel members of Acidobacteriota isolated from soils.</title>
        <authorList>
            <person name="Itoh H."/>
            <person name="Sugisawa Y."/>
            <person name="Mise K."/>
            <person name="Xu Z."/>
            <person name="Kuniyasu M."/>
            <person name="Ushijima N."/>
            <person name="Kawano K."/>
            <person name="Kobayashi E."/>
            <person name="Shiratori Y."/>
            <person name="Masuda Y."/>
            <person name="Senoo K."/>
        </authorList>
    </citation>
    <scope>NUCLEOTIDE SEQUENCE [LARGE SCALE GENOMIC DNA]</scope>
    <source>
        <strain evidence="4">W79</strain>
    </source>
</reference>